<keyword evidence="1" id="KW-0732">Signal</keyword>
<reference evidence="2 3" key="1">
    <citation type="submission" date="2020-06" db="EMBL/GenBank/DDBJ databases">
        <title>Sulfitobacter algicola sp. nov., isolated from green algae.</title>
        <authorList>
            <person name="Wang C."/>
        </authorList>
    </citation>
    <scope>NUCLEOTIDE SEQUENCE [LARGE SCALE GENOMIC DNA]</scope>
    <source>
        <strain evidence="2 3">1151</strain>
    </source>
</reference>
<evidence type="ECO:0000313" key="2">
    <source>
        <dbReference type="EMBL" id="NSX54315.1"/>
    </source>
</evidence>
<dbReference type="Proteomes" id="UP000777935">
    <property type="component" value="Unassembled WGS sequence"/>
</dbReference>
<evidence type="ECO:0000256" key="1">
    <source>
        <dbReference type="SAM" id="SignalP"/>
    </source>
</evidence>
<dbReference type="InterPro" id="IPR010412">
    <property type="entry name" value="DUF1007"/>
</dbReference>
<sequence>MFRLGFLTSCFLFAAPAFAHPHIFVETKLGLIYAKDGSLNAIRVSWTYDEFYSLLIFEDRQLDPDYNGELTSEELAVLDGFDLNWVDGFEGDLYLDGAKLGSPVPDGIKIEANRIVTSHIRPIIGSFDNTKPAVISAYDPTYYTAYEINADIVIEGTQDCSVQLEKADIAAATDLLEEMLFAMPASDAEEYFPEVGRAFSDRVIIKCASS</sequence>
<dbReference type="EMBL" id="JABUFE010000002">
    <property type="protein sequence ID" value="NSX54315.1"/>
    <property type="molecule type" value="Genomic_DNA"/>
</dbReference>
<gene>
    <name evidence="2" type="ORF">HRQ87_05830</name>
</gene>
<accession>A0ABX2IP33</accession>
<protein>
    <submittedName>
        <fullName evidence="2">DUF1007 family protein</fullName>
    </submittedName>
</protein>
<dbReference type="Pfam" id="PF06226">
    <property type="entry name" value="DUF1007"/>
    <property type="match status" value="1"/>
</dbReference>
<keyword evidence="3" id="KW-1185">Reference proteome</keyword>
<comment type="caution">
    <text evidence="2">The sequence shown here is derived from an EMBL/GenBank/DDBJ whole genome shotgun (WGS) entry which is preliminary data.</text>
</comment>
<evidence type="ECO:0000313" key="3">
    <source>
        <dbReference type="Proteomes" id="UP000777935"/>
    </source>
</evidence>
<feature type="signal peptide" evidence="1">
    <location>
        <begin position="1"/>
        <end position="19"/>
    </location>
</feature>
<organism evidence="2 3">
    <name type="scientific">Parasulfitobacter algicola</name>
    <dbReference type="NCBI Taxonomy" id="2614809"/>
    <lineage>
        <taxon>Bacteria</taxon>
        <taxon>Pseudomonadati</taxon>
        <taxon>Pseudomonadota</taxon>
        <taxon>Alphaproteobacteria</taxon>
        <taxon>Rhodobacterales</taxon>
        <taxon>Roseobacteraceae</taxon>
        <taxon>Parasulfitobacter</taxon>
    </lineage>
</organism>
<proteinExistence type="predicted"/>
<name>A0ABX2IP33_9RHOB</name>
<feature type="chain" id="PRO_5045539741" evidence="1">
    <location>
        <begin position="20"/>
        <end position="210"/>
    </location>
</feature>